<dbReference type="AlphaFoldDB" id="A0AA36MYI2"/>
<feature type="region of interest" description="Disordered" evidence="1">
    <location>
        <begin position="1"/>
        <end position="32"/>
    </location>
</feature>
<keyword evidence="3" id="KW-1185">Reference proteome</keyword>
<evidence type="ECO:0000313" key="2">
    <source>
        <dbReference type="EMBL" id="CAJ1384436.1"/>
    </source>
</evidence>
<dbReference type="EMBL" id="CAUJNA010001113">
    <property type="protein sequence ID" value="CAJ1384436.1"/>
    <property type="molecule type" value="Genomic_DNA"/>
</dbReference>
<protein>
    <submittedName>
        <fullName evidence="2">Uncharacterized protein</fullName>
    </submittedName>
</protein>
<accession>A0AA36MYI2</accession>
<gene>
    <name evidence="2" type="ORF">EVOR1521_LOCUS11313</name>
</gene>
<dbReference type="Proteomes" id="UP001178507">
    <property type="component" value="Unassembled WGS sequence"/>
</dbReference>
<organism evidence="2 3">
    <name type="scientific">Effrenium voratum</name>
    <dbReference type="NCBI Taxonomy" id="2562239"/>
    <lineage>
        <taxon>Eukaryota</taxon>
        <taxon>Sar</taxon>
        <taxon>Alveolata</taxon>
        <taxon>Dinophyceae</taxon>
        <taxon>Suessiales</taxon>
        <taxon>Symbiodiniaceae</taxon>
        <taxon>Effrenium</taxon>
    </lineage>
</organism>
<name>A0AA36MYI2_9DINO</name>
<sequence length="107" mass="11601">MVELPEPEVADPASAEAMAKKAPWGRGGVPFPKKLHGSPTRVVAAQEAVDKRFGNWAEFLSFAPLDELFSLERESGEGGEAERAVIVVRPRLVRSDLSSGTQAMPWV</sequence>
<evidence type="ECO:0000256" key="1">
    <source>
        <dbReference type="SAM" id="MobiDB-lite"/>
    </source>
</evidence>
<evidence type="ECO:0000313" key="3">
    <source>
        <dbReference type="Proteomes" id="UP001178507"/>
    </source>
</evidence>
<proteinExistence type="predicted"/>
<reference evidence="2" key="1">
    <citation type="submission" date="2023-08" db="EMBL/GenBank/DDBJ databases">
        <authorList>
            <person name="Chen Y."/>
            <person name="Shah S."/>
            <person name="Dougan E. K."/>
            <person name="Thang M."/>
            <person name="Chan C."/>
        </authorList>
    </citation>
    <scope>NUCLEOTIDE SEQUENCE</scope>
</reference>
<comment type="caution">
    <text evidence="2">The sequence shown here is derived from an EMBL/GenBank/DDBJ whole genome shotgun (WGS) entry which is preliminary data.</text>
</comment>